<gene>
    <name evidence="1" type="ORF">NC653_028685</name>
</gene>
<evidence type="ECO:0000313" key="1">
    <source>
        <dbReference type="EMBL" id="KAJ6976605.1"/>
    </source>
</evidence>
<organism evidence="1 2">
    <name type="scientific">Populus alba x Populus x berolinensis</name>
    <dbReference type="NCBI Taxonomy" id="444605"/>
    <lineage>
        <taxon>Eukaryota</taxon>
        <taxon>Viridiplantae</taxon>
        <taxon>Streptophyta</taxon>
        <taxon>Embryophyta</taxon>
        <taxon>Tracheophyta</taxon>
        <taxon>Spermatophyta</taxon>
        <taxon>Magnoliopsida</taxon>
        <taxon>eudicotyledons</taxon>
        <taxon>Gunneridae</taxon>
        <taxon>Pentapetalae</taxon>
        <taxon>rosids</taxon>
        <taxon>fabids</taxon>
        <taxon>Malpighiales</taxon>
        <taxon>Salicaceae</taxon>
        <taxon>Saliceae</taxon>
        <taxon>Populus</taxon>
    </lineage>
</organism>
<evidence type="ECO:0000313" key="2">
    <source>
        <dbReference type="Proteomes" id="UP001164929"/>
    </source>
</evidence>
<accession>A0AAD6M0K1</accession>
<reference evidence="1" key="1">
    <citation type="journal article" date="2023" name="Mol. Ecol. Resour.">
        <title>Chromosome-level genome assembly of a triploid poplar Populus alba 'Berolinensis'.</title>
        <authorList>
            <person name="Chen S."/>
            <person name="Yu Y."/>
            <person name="Wang X."/>
            <person name="Wang S."/>
            <person name="Zhang T."/>
            <person name="Zhou Y."/>
            <person name="He R."/>
            <person name="Meng N."/>
            <person name="Wang Y."/>
            <person name="Liu W."/>
            <person name="Liu Z."/>
            <person name="Liu J."/>
            <person name="Guo Q."/>
            <person name="Huang H."/>
            <person name="Sederoff R.R."/>
            <person name="Wang G."/>
            <person name="Qu G."/>
            <person name="Chen S."/>
        </authorList>
    </citation>
    <scope>NUCLEOTIDE SEQUENCE</scope>
    <source>
        <strain evidence="1">SC-2020</strain>
    </source>
</reference>
<keyword evidence="2" id="KW-1185">Reference proteome</keyword>
<dbReference type="AlphaFoldDB" id="A0AAD6M0K1"/>
<proteinExistence type="predicted"/>
<dbReference type="Proteomes" id="UP001164929">
    <property type="component" value="Chromosome 12"/>
</dbReference>
<protein>
    <submittedName>
        <fullName evidence="1">Uncharacterized protein</fullName>
    </submittedName>
</protein>
<dbReference type="EMBL" id="JAQIZT010000012">
    <property type="protein sequence ID" value="KAJ6976605.1"/>
    <property type="molecule type" value="Genomic_DNA"/>
</dbReference>
<name>A0AAD6M0K1_9ROSI</name>
<sequence>MFSTTCWTIYISSDDLEVKEEKDTPNEDWFFLLTVKKKDLLGLTIQQQLGNLECKNLGTPISIRKLLRFW</sequence>
<comment type="caution">
    <text evidence="1">The sequence shown here is derived from an EMBL/GenBank/DDBJ whole genome shotgun (WGS) entry which is preliminary data.</text>
</comment>